<dbReference type="RefSeq" id="WP_091192247.1">
    <property type="nucleotide sequence ID" value="NZ_LT594324.1"/>
</dbReference>
<feature type="transmembrane region" description="Helical" evidence="2">
    <location>
        <begin position="62"/>
        <end position="84"/>
    </location>
</feature>
<keyword evidence="2" id="KW-0812">Transmembrane</keyword>
<evidence type="ECO:0000313" key="4">
    <source>
        <dbReference type="Proteomes" id="UP000198765"/>
    </source>
</evidence>
<sequence>MGLVGAVCGGLVGALTSPALGPLVGWDAAALAWLGLVWHRLWRMDAAAAARLARREDPDRAVRDVLLLAAFLVSLLAVGVLPTAGRRMRPGLPLDANRGVGVLSVVVSWFVVHTVFTTRYARLFYGGEPGGVDFHQSEPPCSVDFAYLAFTVGCAFQVSDTNLSSSELRRTCCAVVSVRCGHRGDGGEPARRPGEIATTNRRAPRVTNRDLGRHATPVPAAPRPNRVATARR</sequence>
<feature type="compositionally biased region" description="Basic and acidic residues" evidence="1">
    <location>
        <begin position="182"/>
        <end position="194"/>
    </location>
</feature>
<accession>A0A1A8ZCB7</accession>
<keyword evidence="2" id="KW-0472">Membrane</keyword>
<feature type="compositionally biased region" description="Low complexity" evidence="1">
    <location>
        <begin position="215"/>
        <end position="232"/>
    </location>
</feature>
<evidence type="ECO:0000313" key="3">
    <source>
        <dbReference type="EMBL" id="SBT41445.1"/>
    </source>
</evidence>
<dbReference type="Proteomes" id="UP000198765">
    <property type="component" value="Chromosome I"/>
</dbReference>
<gene>
    <name evidence="3" type="ORF">GA0070621_1235</name>
</gene>
<dbReference type="EMBL" id="LT594324">
    <property type="protein sequence ID" value="SBT41445.1"/>
    <property type="molecule type" value="Genomic_DNA"/>
</dbReference>
<dbReference type="AlphaFoldDB" id="A0A1A8ZCB7"/>
<dbReference type="Pfam" id="PF07077">
    <property type="entry name" value="DUF1345"/>
    <property type="match status" value="1"/>
</dbReference>
<dbReference type="OrthoDB" id="64737at2"/>
<proteinExistence type="predicted"/>
<name>A0A1A8ZCB7_9ACTN</name>
<reference evidence="3 4" key="1">
    <citation type="submission" date="2016-06" db="EMBL/GenBank/DDBJ databases">
        <authorList>
            <person name="Kjaerup R.B."/>
            <person name="Dalgaard T.S."/>
            <person name="Juul-Madsen H.R."/>
        </authorList>
    </citation>
    <scope>NUCLEOTIDE SEQUENCE [LARGE SCALE GENOMIC DNA]</scope>
    <source>
        <strain evidence="3 4">DSM 45248</strain>
    </source>
</reference>
<organism evidence="3 4">
    <name type="scientific">Micromonospora narathiwatensis</name>
    <dbReference type="NCBI Taxonomy" id="299146"/>
    <lineage>
        <taxon>Bacteria</taxon>
        <taxon>Bacillati</taxon>
        <taxon>Actinomycetota</taxon>
        <taxon>Actinomycetes</taxon>
        <taxon>Micromonosporales</taxon>
        <taxon>Micromonosporaceae</taxon>
        <taxon>Micromonospora</taxon>
    </lineage>
</organism>
<keyword evidence="2" id="KW-1133">Transmembrane helix</keyword>
<evidence type="ECO:0000256" key="2">
    <source>
        <dbReference type="SAM" id="Phobius"/>
    </source>
</evidence>
<feature type="transmembrane region" description="Helical" evidence="2">
    <location>
        <begin position="96"/>
        <end position="116"/>
    </location>
</feature>
<evidence type="ECO:0000256" key="1">
    <source>
        <dbReference type="SAM" id="MobiDB-lite"/>
    </source>
</evidence>
<dbReference type="InterPro" id="IPR009781">
    <property type="entry name" value="DUF1345"/>
</dbReference>
<protein>
    <submittedName>
        <fullName evidence="3">Uncharacterized membrane protein</fullName>
    </submittedName>
</protein>
<feature type="region of interest" description="Disordered" evidence="1">
    <location>
        <begin position="182"/>
        <end position="232"/>
    </location>
</feature>
<feature type="transmembrane region" description="Helical" evidence="2">
    <location>
        <begin position="24"/>
        <end position="42"/>
    </location>
</feature>
<keyword evidence="4" id="KW-1185">Reference proteome</keyword>
<dbReference type="PATRIC" id="fig|299146.4.peg.1278"/>